<dbReference type="AlphaFoldDB" id="A0A031K2A7"/>
<reference evidence="1" key="2">
    <citation type="submission" date="2016-08" db="EMBL/GenBank/DDBJ databases">
        <authorList>
            <person name="Seilhamer J.J."/>
        </authorList>
    </citation>
    <scope>NUCLEOTIDE SEQUENCE [LARGE SCALE GENOMIC DNA]</scope>
    <source>
        <strain evidence="1">SA1</strain>
        <plasmid evidence="1">pSA1</plasmid>
    </source>
</reference>
<keyword evidence="4" id="KW-1185">Reference proteome</keyword>
<evidence type="ECO:0000313" key="1">
    <source>
        <dbReference type="EMBL" id="AOR79065.1"/>
    </source>
</evidence>
<dbReference type="eggNOG" id="ENOG5032WV6">
    <property type="taxonomic scope" value="Bacteria"/>
</dbReference>
<evidence type="ECO:0000313" key="4">
    <source>
        <dbReference type="Proteomes" id="UP000094626"/>
    </source>
</evidence>
<evidence type="ECO:0000313" key="2">
    <source>
        <dbReference type="EMBL" id="EZP82737.1"/>
    </source>
</evidence>
<dbReference type="Proteomes" id="UP000094626">
    <property type="component" value="Plasmid pSA1"/>
</dbReference>
<dbReference type="Proteomes" id="UP000024329">
    <property type="component" value="Unassembled WGS sequence"/>
</dbReference>
<organism evidence="2 3">
    <name type="scientific">Novosphingobium resinovorum</name>
    <dbReference type="NCBI Taxonomy" id="158500"/>
    <lineage>
        <taxon>Bacteria</taxon>
        <taxon>Pseudomonadati</taxon>
        <taxon>Pseudomonadota</taxon>
        <taxon>Alphaproteobacteria</taxon>
        <taxon>Sphingomonadales</taxon>
        <taxon>Sphingomonadaceae</taxon>
        <taxon>Novosphingobium</taxon>
    </lineage>
</organism>
<reference evidence="2 3" key="1">
    <citation type="submission" date="2014-03" db="EMBL/GenBank/DDBJ databases">
        <title>Whole genome sequence of Novosphingobium resinovorum KF1.</title>
        <authorList>
            <person name="Gan H.M."/>
            <person name="Gan H.Y."/>
            <person name="Chew T.H."/>
            <person name="Savka M.A."/>
        </authorList>
    </citation>
    <scope>NUCLEOTIDE SEQUENCE [LARGE SCALE GENOMIC DNA]</scope>
    <source>
        <strain evidence="2 3">KF1</strain>
    </source>
</reference>
<dbReference type="EMBL" id="JFYZ01000005">
    <property type="protein sequence ID" value="EZP82737.1"/>
    <property type="molecule type" value="Genomic_DNA"/>
</dbReference>
<sequence>MDTNWRAGSAGDTHISIAQVRAHPRFEDAKVLLIDGLAGLYIDDARLRTLIEYEKGVTFMLIASLDALRDPDDPAGGVSMQVLNEVLPNMGIAPGRRIADLVANLRRDLLLNVVPDPRDRRARLLRATERGVAADCEWLGVFHAPLALLRPEVDYRPVLERRTSYQKAFRIAGLRTLEIANEIMSANPPMDYFVQEAVGFRVLMILMQSVRGNPDNRTAPGFYSRAGGQGGVSRTHVRNVLKGAAERGFVTLSERPGDYVELSQTLIDAFDRWVGESLSSIDRVRTLSGHP</sequence>
<evidence type="ECO:0000313" key="3">
    <source>
        <dbReference type="Proteomes" id="UP000024329"/>
    </source>
</evidence>
<geneLocation type="plasmid" evidence="1 4">
    <name>pSA1</name>
</geneLocation>
<dbReference type="RefSeq" id="WP_008832385.1">
    <property type="nucleotide sequence ID" value="NZ_CP017076.1"/>
</dbReference>
<gene>
    <name evidence="1" type="ORF">BES08_19415</name>
    <name evidence="2" type="ORF">BV97_01661</name>
</gene>
<accession>A0A031K2A7</accession>
<proteinExistence type="predicted"/>
<dbReference type="KEGG" id="nre:BES08_19415"/>
<protein>
    <submittedName>
        <fullName evidence="2">Uncharacterized protein</fullName>
    </submittedName>
</protein>
<dbReference type="EMBL" id="CP017076">
    <property type="protein sequence ID" value="AOR79065.1"/>
    <property type="molecule type" value="Genomic_DNA"/>
</dbReference>
<keyword evidence="1" id="KW-0614">Plasmid</keyword>
<dbReference type="OrthoDB" id="7594252at2"/>
<reference evidence="4" key="3">
    <citation type="journal article" date="2017" name="J. Biotechnol.">
        <title>Complete genome sequence of Novosphingobium resinovorum SA1, a versatile xenobiotic-degrading bacterium capable of utilizing sulfanilic acid.</title>
        <authorList>
            <person name="Hegedus B."/>
            <person name="Kos P.B."/>
            <person name="Balint B."/>
            <person name="Maroti G."/>
            <person name="Gan H.M."/>
            <person name="Perei K."/>
            <person name="Rakhely G."/>
        </authorList>
    </citation>
    <scope>NUCLEOTIDE SEQUENCE [LARGE SCALE GENOMIC DNA]</scope>
    <source>
        <strain evidence="4">SA1</strain>
    </source>
</reference>
<dbReference type="PATRIC" id="fig|158500.4.peg.1700"/>
<name>A0A031K2A7_9SPHN</name>